<dbReference type="AlphaFoldDB" id="A0A4Y2T173"/>
<keyword evidence="3" id="KW-1185">Reference proteome</keyword>
<reference evidence="1 3" key="1">
    <citation type="journal article" date="2019" name="Sci. Rep.">
        <title>Orb-weaving spider Araneus ventricosus genome elucidates the spidroin gene catalogue.</title>
        <authorList>
            <person name="Kono N."/>
            <person name="Nakamura H."/>
            <person name="Ohtoshi R."/>
            <person name="Moran D.A.P."/>
            <person name="Shinohara A."/>
            <person name="Yoshida Y."/>
            <person name="Fujiwara M."/>
            <person name="Mori M."/>
            <person name="Tomita M."/>
            <person name="Arakawa K."/>
        </authorList>
    </citation>
    <scope>NUCLEOTIDE SEQUENCE [LARGE SCALE GENOMIC DNA]</scope>
</reference>
<evidence type="ECO:0000313" key="2">
    <source>
        <dbReference type="EMBL" id="GBN93193.1"/>
    </source>
</evidence>
<gene>
    <name evidence="1" type="ORF">AVEN_257177_1</name>
    <name evidence="2" type="ORF">AVEN_66968_1</name>
</gene>
<name>A0A4Y2T173_ARAVE</name>
<protein>
    <submittedName>
        <fullName evidence="1">Uncharacterized protein</fullName>
    </submittedName>
</protein>
<dbReference type="Proteomes" id="UP000499080">
    <property type="component" value="Unassembled WGS sequence"/>
</dbReference>
<evidence type="ECO:0000313" key="1">
    <source>
        <dbReference type="EMBL" id="GBN93179.1"/>
    </source>
</evidence>
<comment type="caution">
    <text evidence="1">The sequence shown here is derived from an EMBL/GenBank/DDBJ whole genome shotgun (WGS) entry which is preliminary data.</text>
</comment>
<proteinExistence type="predicted"/>
<organism evidence="1 3">
    <name type="scientific">Araneus ventricosus</name>
    <name type="common">Orbweaver spider</name>
    <name type="synonym">Epeira ventricosa</name>
    <dbReference type="NCBI Taxonomy" id="182803"/>
    <lineage>
        <taxon>Eukaryota</taxon>
        <taxon>Metazoa</taxon>
        <taxon>Ecdysozoa</taxon>
        <taxon>Arthropoda</taxon>
        <taxon>Chelicerata</taxon>
        <taxon>Arachnida</taxon>
        <taxon>Araneae</taxon>
        <taxon>Araneomorphae</taxon>
        <taxon>Entelegynae</taxon>
        <taxon>Araneoidea</taxon>
        <taxon>Araneidae</taxon>
        <taxon>Araneus</taxon>
    </lineage>
</organism>
<sequence>MSKQETDRRRTMGIEFLSLFHFGTARASLPLTPFTISKLKLTSGKEQQEILCTPASIFKHPDFLGLSNFAPLLPHSLRMATSKEISGQRKLLSSPSVILLRQLSAVHRK</sequence>
<dbReference type="EMBL" id="BGPR01024831">
    <property type="protein sequence ID" value="GBN93193.1"/>
    <property type="molecule type" value="Genomic_DNA"/>
</dbReference>
<dbReference type="EMBL" id="BGPR01024826">
    <property type="protein sequence ID" value="GBN93179.1"/>
    <property type="molecule type" value="Genomic_DNA"/>
</dbReference>
<accession>A0A4Y2T173</accession>
<evidence type="ECO:0000313" key="3">
    <source>
        <dbReference type="Proteomes" id="UP000499080"/>
    </source>
</evidence>